<keyword evidence="1" id="KW-0472">Membrane</keyword>
<feature type="domain" description="FecR protein" evidence="2">
    <location>
        <begin position="157"/>
        <end position="244"/>
    </location>
</feature>
<dbReference type="InterPro" id="IPR012373">
    <property type="entry name" value="Ferrdict_sens_TM"/>
</dbReference>
<protein>
    <submittedName>
        <fullName evidence="4">FecR family protein</fullName>
    </submittedName>
</protein>
<dbReference type="Gene3D" id="2.60.120.1440">
    <property type="match status" value="1"/>
</dbReference>
<evidence type="ECO:0000313" key="4">
    <source>
        <dbReference type="EMBL" id="MBD2753703.1"/>
    </source>
</evidence>
<gene>
    <name evidence="4" type="ORF">IC230_12435</name>
</gene>
<dbReference type="PANTHER" id="PTHR30273:SF2">
    <property type="entry name" value="PROTEIN FECR"/>
    <property type="match status" value="1"/>
</dbReference>
<keyword evidence="5" id="KW-1185">Reference proteome</keyword>
<name>A0A927B1I5_9BACT</name>
<dbReference type="InterPro" id="IPR006860">
    <property type="entry name" value="FecR"/>
</dbReference>
<dbReference type="PIRSF" id="PIRSF018266">
    <property type="entry name" value="FecR"/>
    <property type="match status" value="1"/>
</dbReference>
<proteinExistence type="predicted"/>
<dbReference type="EMBL" id="JACXAA010000004">
    <property type="protein sequence ID" value="MBD2753703.1"/>
    <property type="molecule type" value="Genomic_DNA"/>
</dbReference>
<dbReference type="Gene3D" id="3.55.50.30">
    <property type="match status" value="1"/>
</dbReference>
<dbReference type="AlphaFoldDB" id="A0A927B1I5"/>
<accession>A0A927B1I5</accession>
<comment type="caution">
    <text evidence="4">The sequence shown here is derived from an EMBL/GenBank/DDBJ whole genome shotgun (WGS) entry which is preliminary data.</text>
</comment>
<evidence type="ECO:0000259" key="2">
    <source>
        <dbReference type="Pfam" id="PF04773"/>
    </source>
</evidence>
<reference evidence="4" key="1">
    <citation type="submission" date="2020-09" db="EMBL/GenBank/DDBJ databases">
        <authorList>
            <person name="Kim M.K."/>
        </authorList>
    </citation>
    <scope>NUCLEOTIDE SEQUENCE</scope>
    <source>
        <strain evidence="4">BT704</strain>
    </source>
</reference>
<feature type="domain" description="Protein FecR C-terminal" evidence="3">
    <location>
        <begin position="300"/>
        <end position="367"/>
    </location>
</feature>
<keyword evidence="1" id="KW-1133">Transmembrane helix</keyword>
<evidence type="ECO:0000256" key="1">
    <source>
        <dbReference type="SAM" id="Phobius"/>
    </source>
</evidence>
<dbReference type="InterPro" id="IPR032508">
    <property type="entry name" value="FecR_C"/>
</dbReference>
<organism evidence="4 5">
    <name type="scientific">Spirosoma validum</name>
    <dbReference type="NCBI Taxonomy" id="2771355"/>
    <lineage>
        <taxon>Bacteria</taxon>
        <taxon>Pseudomonadati</taxon>
        <taxon>Bacteroidota</taxon>
        <taxon>Cytophagia</taxon>
        <taxon>Cytophagales</taxon>
        <taxon>Cytophagaceae</taxon>
        <taxon>Spirosoma</taxon>
    </lineage>
</organism>
<dbReference type="Proteomes" id="UP000653797">
    <property type="component" value="Unassembled WGS sequence"/>
</dbReference>
<keyword evidence="1" id="KW-0812">Transmembrane</keyword>
<dbReference type="RefSeq" id="WP_191039351.1">
    <property type="nucleotide sequence ID" value="NZ_JACXAA010000004.1"/>
</dbReference>
<feature type="transmembrane region" description="Helical" evidence="1">
    <location>
        <begin position="105"/>
        <end position="127"/>
    </location>
</feature>
<evidence type="ECO:0000313" key="5">
    <source>
        <dbReference type="Proteomes" id="UP000653797"/>
    </source>
</evidence>
<dbReference type="PANTHER" id="PTHR30273">
    <property type="entry name" value="PERIPLASMIC SIGNAL SENSOR AND SIGMA FACTOR ACTIVATOR FECR-RELATED"/>
    <property type="match status" value="1"/>
</dbReference>
<sequence length="373" mass="42790">MKQYESYTVTDFIQDNDFQAWVRGYSKRESFWLSFLQQYPEKQESFQQARQLIRAATVAPERINDSEIRREVEHFLEQASLLIPQSQPATDTYQKKNLFIRLYATFRWGLAVAAMLIALIGIGWYFFINHQTPTQRIARPLDAATNQLVETINHTQQPLRVILNDSSEVILSSESRLRYPAHFTRNARIVYLKGEGTFSVKHQNRPFMVYTGETVTKVLGTRFVVRAFDTDQNITVQVLSGKVQVYKAKSERTPDNKEVNGLILHANQAAIFEKSDGNLTKTLVSNPALVEKSRTKEAQFIYDEVALSQILRELEVSYGIPIQFDEQTFTACKITATLTNESLYEKLDLLCKAASATYEITDGQIVISRKSFR</sequence>
<dbReference type="Pfam" id="PF16344">
    <property type="entry name" value="FecR_C"/>
    <property type="match status" value="1"/>
</dbReference>
<evidence type="ECO:0000259" key="3">
    <source>
        <dbReference type="Pfam" id="PF16344"/>
    </source>
</evidence>
<dbReference type="GO" id="GO:0016989">
    <property type="term" value="F:sigma factor antagonist activity"/>
    <property type="evidence" value="ECO:0007669"/>
    <property type="project" value="TreeGrafter"/>
</dbReference>
<dbReference type="Pfam" id="PF04773">
    <property type="entry name" value="FecR"/>
    <property type="match status" value="1"/>
</dbReference>